<reference evidence="7 8" key="1">
    <citation type="journal article" date="2023" name="Proc. Natl. Acad. Sci. U.S.A.">
        <title>A global phylogenomic analysis of the shiitake genus Lentinula.</title>
        <authorList>
            <person name="Sierra-Patev S."/>
            <person name="Min B."/>
            <person name="Naranjo-Ortiz M."/>
            <person name="Looney B."/>
            <person name="Konkel Z."/>
            <person name="Slot J.C."/>
            <person name="Sakamoto Y."/>
            <person name="Steenwyk J.L."/>
            <person name="Rokas A."/>
            <person name="Carro J."/>
            <person name="Camarero S."/>
            <person name="Ferreira P."/>
            <person name="Molpeceres G."/>
            <person name="Ruiz-Duenas F.J."/>
            <person name="Serrano A."/>
            <person name="Henrissat B."/>
            <person name="Drula E."/>
            <person name="Hughes K.W."/>
            <person name="Mata J.L."/>
            <person name="Ishikawa N.K."/>
            <person name="Vargas-Isla R."/>
            <person name="Ushijima S."/>
            <person name="Smith C.A."/>
            <person name="Donoghue J."/>
            <person name="Ahrendt S."/>
            <person name="Andreopoulos W."/>
            <person name="He G."/>
            <person name="LaButti K."/>
            <person name="Lipzen A."/>
            <person name="Ng V."/>
            <person name="Riley R."/>
            <person name="Sandor L."/>
            <person name="Barry K."/>
            <person name="Martinez A.T."/>
            <person name="Xiao Y."/>
            <person name="Gibbons J.G."/>
            <person name="Terashima K."/>
            <person name="Grigoriev I.V."/>
            <person name="Hibbett D."/>
        </authorList>
    </citation>
    <scope>NUCLEOTIDE SEQUENCE [LARGE SCALE GENOMIC DNA]</scope>
    <source>
        <strain evidence="7 8">TFB7810</strain>
    </source>
</reference>
<dbReference type="SUPFAM" id="SSF56112">
    <property type="entry name" value="Protein kinase-like (PK-like)"/>
    <property type="match status" value="1"/>
</dbReference>
<feature type="domain" description="Alpha-type protein kinase" evidence="6">
    <location>
        <begin position="344"/>
        <end position="584"/>
    </location>
</feature>
<sequence>MSVNKLCSTDDGDGCGQLFEKKASQGLCTKCRKLSTLQEGSAEYNAFKAYLQCAECGLAWKNFPGGICATCKKNSEPSSDEQVTLEQRADVAKEQARKAHLLAVGSHLGSHKDPNSLHTTAALDVARANSTSSAADKDQVLITFSCRIKTGRSKDVIDFSAGTWGKAWERLDYLSEVRDDALATVNINWAKKEGMGLLIAEVDVRWSGNKVLMPNTAGLSVHDFIKAHTSGSEGFFYELTETKAKGEKAKKDVVPPLTVALELYIDKTAFTARKERMSMPSLKTTIMPVRKRQGTHSIFAEHSVVACAEGLTSRFVRTPRVASVEHVTTSEVTLVQAQVICDSGTGLVDVSWPGEDDDTAERIGTIGDSIFSSGRTKHVYKLTIEDDLLVAKRFFNCGNGVGEVTAAENKLALISEITCLKSTAWLLQQFKDLASVKNVDISQNITVSAASLFCETNFRTSEASGLGASATDSAVWLVEPCWTKSVEKYSSTLFHPPRDDQIGITLSAFAHYVYSSDNQKLVLADIQGSLVNIGGIDTVVLFDIMHHTSEQDSGVGDFGPEGIQMFATQHKCSYILKKRKMNDLLNVACILWKSLTEFSSSSAGH</sequence>
<evidence type="ECO:0000256" key="5">
    <source>
        <dbReference type="ARBA" id="ARBA00022840"/>
    </source>
</evidence>
<keyword evidence="2" id="KW-0808">Transferase</keyword>
<dbReference type="Proteomes" id="UP001142393">
    <property type="component" value="Unassembled WGS sequence"/>
</dbReference>
<dbReference type="PANTHER" id="PTHR45992">
    <property type="entry name" value="EUKARYOTIC ELONGATION FACTOR 2 KINASE-RELATED"/>
    <property type="match status" value="1"/>
</dbReference>
<evidence type="ECO:0000256" key="2">
    <source>
        <dbReference type="ARBA" id="ARBA00022679"/>
    </source>
</evidence>
<dbReference type="InterPro" id="IPR051852">
    <property type="entry name" value="Alpha-type_PK"/>
</dbReference>
<evidence type="ECO:0000256" key="1">
    <source>
        <dbReference type="ARBA" id="ARBA00022527"/>
    </source>
</evidence>
<dbReference type="Gene3D" id="3.20.200.10">
    <property type="entry name" value="MHCK/EF2 kinase"/>
    <property type="match status" value="1"/>
</dbReference>
<accession>A0A9W8TZV5</accession>
<evidence type="ECO:0000313" key="7">
    <source>
        <dbReference type="EMBL" id="KAJ3746752.1"/>
    </source>
</evidence>
<keyword evidence="4 7" id="KW-0418">Kinase</keyword>
<keyword evidence="8" id="KW-1185">Reference proteome</keyword>
<dbReference type="EMBL" id="JANVFU010000004">
    <property type="protein sequence ID" value="KAJ3746752.1"/>
    <property type="molecule type" value="Genomic_DNA"/>
</dbReference>
<proteinExistence type="predicted"/>
<dbReference type="InterPro" id="IPR004166">
    <property type="entry name" value="a-kinase_dom"/>
</dbReference>
<dbReference type="InterPro" id="IPR011009">
    <property type="entry name" value="Kinase-like_dom_sf"/>
</dbReference>
<evidence type="ECO:0000256" key="3">
    <source>
        <dbReference type="ARBA" id="ARBA00022741"/>
    </source>
</evidence>
<evidence type="ECO:0000313" key="8">
    <source>
        <dbReference type="Proteomes" id="UP001142393"/>
    </source>
</evidence>
<dbReference type="Pfam" id="PF02816">
    <property type="entry name" value="Alpha_kinase"/>
    <property type="match status" value="1"/>
</dbReference>
<dbReference type="GO" id="GO:1903013">
    <property type="term" value="P:response to differentiation-inducing factor 1"/>
    <property type="evidence" value="ECO:0007669"/>
    <property type="project" value="TreeGrafter"/>
</dbReference>
<name>A0A9W8TZV5_9AGAR</name>
<dbReference type="GO" id="GO:0031037">
    <property type="term" value="P:myosin II filament disassembly"/>
    <property type="evidence" value="ECO:0007669"/>
    <property type="project" value="TreeGrafter"/>
</dbReference>
<dbReference type="GO" id="GO:0005524">
    <property type="term" value="F:ATP binding"/>
    <property type="evidence" value="ECO:0007669"/>
    <property type="project" value="UniProtKB-KW"/>
</dbReference>
<keyword evidence="5" id="KW-0067">ATP-binding</keyword>
<evidence type="ECO:0000259" key="6">
    <source>
        <dbReference type="PROSITE" id="PS51158"/>
    </source>
</evidence>
<evidence type="ECO:0000256" key="4">
    <source>
        <dbReference type="ARBA" id="ARBA00022777"/>
    </source>
</evidence>
<dbReference type="PANTHER" id="PTHR45992:SF2">
    <property type="entry name" value="EUKARYOTIC ELONGATION FACTOR 2 KINASE"/>
    <property type="match status" value="1"/>
</dbReference>
<keyword evidence="1" id="KW-0723">Serine/threonine-protein kinase</keyword>
<organism evidence="7 8">
    <name type="scientific">Lentinula detonsa</name>
    <dbReference type="NCBI Taxonomy" id="2804962"/>
    <lineage>
        <taxon>Eukaryota</taxon>
        <taxon>Fungi</taxon>
        <taxon>Dikarya</taxon>
        <taxon>Basidiomycota</taxon>
        <taxon>Agaricomycotina</taxon>
        <taxon>Agaricomycetes</taxon>
        <taxon>Agaricomycetidae</taxon>
        <taxon>Agaricales</taxon>
        <taxon>Marasmiineae</taxon>
        <taxon>Omphalotaceae</taxon>
        <taxon>Lentinula</taxon>
    </lineage>
</organism>
<comment type="caution">
    <text evidence="7">The sequence shown here is derived from an EMBL/GenBank/DDBJ whole genome shotgun (WGS) entry which is preliminary data.</text>
</comment>
<gene>
    <name evidence="7" type="ORF">DFH05DRAFT_1608029</name>
</gene>
<dbReference type="CDD" id="cd04515">
    <property type="entry name" value="Alpha_kinase"/>
    <property type="match status" value="1"/>
</dbReference>
<dbReference type="PROSITE" id="PS51158">
    <property type="entry name" value="ALPHA_KINASE"/>
    <property type="match status" value="1"/>
</dbReference>
<keyword evidence="3" id="KW-0547">Nucleotide-binding</keyword>
<dbReference type="GO" id="GO:0004674">
    <property type="term" value="F:protein serine/threonine kinase activity"/>
    <property type="evidence" value="ECO:0007669"/>
    <property type="project" value="UniProtKB-KW"/>
</dbReference>
<dbReference type="AlphaFoldDB" id="A0A9W8TZV5"/>
<protein>
    <submittedName>
        <fullName evidence="7">Kinase-like domain-containing protein</fullName>
    </submittedName>
</protein>